<dbReference type="InterPro" id="IPR014710">
    <property type="entry name" value="RmlC-like_jellyroll"/>
</dbReference>
<sequence length="132" mass="14176">MFPIRIDTQYVRGDMPVTRIDPQGAPFTELAAARIQLLAGTGLEAHAYEESEVLLTGVEGEVRVGDPGRGEVALRPGACVMVPRGELFTLANHTGRPATLLAVLSRGDRVDGLPRSRRDPLSEPGRHLQAVA</sequence>
<dbReference type="Proteomes" id="UP000481109">
    <property type="component" value="Unassembled WGS sequence"/>
</dbReference>
<organism evidence="2 3">
    <name type="scientific">Streptomyces mesophilus</name>
    <dbReference type="NCBI Taxonomy" id="1775132"/>
    <lineage>
        <taxon>Bacteria</taxon>
        <taxon>Bacillati</taxon>
        <taxon>Actinomycetota</taxon>
        <taxon>Actinomycetes</taxon>
        <taxon>Kitasatosporales</taxon>
        <taxon>Streptomycetaceae</taxon>
        <taxon>Streptomyces</taxon>
    </lineage>
</organism>
<comment type="caution">
    <text evidence="2">The sequence shown here is derived from an EMBL/GenBank/DDBJ whole genome shotgun (WGS) entry which is preliminary data.</text>
</comment>
<evidence type="ECO:0000313" key="2">
    <source>
        <dbReference type="EMBL" id="NGO76588.1"/>
    </source>
</evidence>
<evidence type="ECO:0000313" key="3">
    <source>
        <dbReference type="Proteomes" id="UP000481109"/>
    </source>
</evidence>
<feature type="compositionally biased region" description="Basic and acidic residues" evidence="1">
    <location>
        <begin position="111"/>
        <end position="126"/>
    </location>
</feature>
<dbReference type="SUPFAM" id="SSF51182">
    <property type="entry name" value="RmlC-like cupins"/>
    <property type="match status" value="1"/>
</dbReference>
<dbReference type="Gene3D" id="2.60.120.10">
    <property type="entry name" value="Jelly Rolls"/>
    <property type="match status" value="1"/>
</dbReference>
<dbReference type="RefSeq" id="WP_165332087.1">
    <property type="nucleotide sequence ID" value="NZ_JAAKZW010000040.1"/>
</dbReference>
<dbReference type="InterPro" id="IPR011051">
    <property type="entry name" value="RmlC_Cupin_sf"/>
</dbReference>
<gene>
    <name evidence="2" type="ORF">G6045_13070</name>
</gene>
<evidence type="ECO:0000256" key="1">
    <source>
        <dbReference type="SAM" id="MobiDB-lite"/>
    </source>
</evidence>
<accession>A0A6G4XGQ6</accession>
<dbReference type="EMBL" id="JAAKZW010000040">
    <property type="protein sequence ID" value="NGO76588.1"/>
    <property type="molecule type" value="Genomic_DNA"/>
</dbReference>
<protein>
    <submittedName>
        <fullName evidence="2">AraC family transcriptional regulator</fullName>
    </submittedName>
</protein>
<keyword evidence="3" id="KW-1185">Reference proteome</keyword>
<proteinExistence type="predicted"/>
<feature type="region of interest" description="Disordered" evidence="1">
    <location>
        <begin position="111"/>
        <end position="132"/>
    </location>
</feature>
<name>A0A6G4XGQ6_9ACTN</name>
<reference evidence="2 3" key="1">
    <citation type="submission" date="2020-02" db="EMBL/GenBank/DDBJ databases">
        <title>Whole-genome analyses of novel actinobacteria.</title>
        <authorList>
            <person name="Sahin N."/>
            <person name="Tokatli A."/>
        </authorList>
    </citation>
    <scope>NUCLEOTIDE SEQUENCE [LARGE SCALE GENOMIC DNA]</scope>
    <source>
        <strain evidence="2 3">YC504</strain>
    </source>
</reference>
<dbReference type="AlphaFoldDB" id="A0A6G4XGQ6"/>